<gene>
    <name evidence="9" type="ORF">ASPZODRAFT_77557</name>
</gene>
<evidence type="ECO:0000313" key="10">
    <source>
        <dbReference type="Proteomes" id="UP000184188"/>
    </source>
</evidence>
<evidence type="ECO:0000256" key="5">
    <source>
        <dbReference type="ARBA" id="ARBA00023136"/>
    </source>
</evidence>
<feature type="transmembrane region" description="Helical" evidence="7">
    <location>
        <begin position="269"/>
        <end position="291"/>
    </location>
</feature>
<dbReference type="PANTHER" id="PTHR43791:SF103">
    <property type="entry name" value="MAJOR FACILITATOR SUPERFAMILY (MFS) PROFILE DOMAIN-CONTAINING PROTEIN-RELATED"/>
    <property type="match status" value="1"/>
</dbReference>
<feature type="transmembrane region" description="Helical" evidence="7">
    <location>
        <begin position="391"/>
        <end position="408"/>
    </location>
</feature>
<accession>A0A1L9S4U0</accession>
<protein>
    <recommendedName>
        <fullName evidence="8">Major facilitator superfamily (MFS) profile domain-containing protein</fullName>
    </recommendedName>
</protein>
<dbReference type="RefSeq" id="XP_022576676.1">
    <property type="nucleotide sequence ID" value="XM_022730184.1"/>
</dbReference>
<dbReference type="EMBL" id="KV878366">
    <property type="protein sequence ID" value="OJJ42166.1"/>
    <property type="molecule type" value="Genomic_DNA"/>
</dbReference>
<keyword evidence="2" id="KW-0813">Transport</keyword>
<evidence type="ECO:0000256" key="4">
    <source>
        <dbReference type="ARBA" id="ARBA00022989"/>
    </source>
</evidence>
<dbReference type="Gene3D" id="1.20.1250.20">
    <property type="entry name" value="MFS general substrate transporter like domains"/>
    <property type="match status" value="2"/>
</dbReference>
<feature type="transmembrane region" description="Helical" evidence="7">
    <location>
        <begin position="200"/>
        <end position="220"/>
    </location>
</feature>
<feature type="transmembrane region" description="Helical" evidence="7">
    <location>
        <begin position="107"/>
        <end position="125"/>
    </location>
</feature>
<evidence type="ECO:0000259" key="8">
    <source>
        <dbReference type="PROSITE" id="PS50850"/>
    </source>
</evidence>
<comment type="similarity">
    <text evidence="6">Belongs to the major facilitator superfamily. Allantoate permease family.</text>
</comment>
<feature type="transmembrane region" description="Helical" evidence="7">
    <location>
        <begin position="36"/>
        <end position="53"/>
    </location>
</feature>
<evidence type="ECO:0000256" key="1">
    <source>
        <dbReference type="ARBA" id="ARBA00004141"/>
    </source>
</evidence>
<dbReference type="PANTHER" id="PTHR43791">
    <property type="entry name" value="PERMEASE-RELATED"/>
    <property type="match status" value="1"/>
</dbReference>
<feature type="transmembrane region" description="Helical" evidence="7">
    <location>
        <begin position="82"/>
        <end position="100"/>
    </location>
</feature>
<dbReference type="GO" id="GO:0016020">
    <property type="term" value="C:membrane"/>
    <property type="evidence" value="ECO:0007669"/>
    <property type="project" value="UniProtKB-SubCell"/>
</dbReference>
<reference evidence="10" key="1">
    <citation type="journal article" date="2017" name="Genome Biol.">
        <title>Comparative genomics reveals high biological diversity and specific adaptations in the industrially and medically important fungal genus Aspergillus.</title>
        <authorList>
            <person name="de Vries R.P."/>
            <person name="Riley R."/>
            <person name="Wiebenga A."/>
            <person name="Aguilar-Osorio G."/>
            <person name="Amillis S."/>
            <person name="Uchima C.A."/>
            <person name="Anderluh G."/>
            <person name="Asadollahi M."/>
            <person name="Askin M."/>
            <person name="Barry K."/>
            <person name="Battaglia E."/>
            <person name="Bayram O."/>
            <person name="Benocci T."/>
            <person name="Braus-Stromeyer S.A."/>
            <person name="Caldana C."/>
            <person name="Canovas D."/>
            <person name="Cerqueira G.C."/>
            <person name="Chen F."/>
            <person name="Chen W."/>
            <person name="Choi C."/>
            <person name="Clum A."/>
            <person name="Dos Santos R.A."/>
            <person name="Damasio A.R."/>
            <person name="Diallinas G."/>
            <person name="Emri T."/>
            <person name="Fekete E."/>
            <person name="Flipphi M."/>
            <person name="Freyberg S."/>
            <person name="Gallo A."/>
            <person name="Gournas C."/>
            <person name="Habgood R."/>
            <person name="Hainaut M."/>
            <person name="Harispe M.L."/>
            <person name="Henrissat B."/>
            <person name="Hilden K.S."/>
            <person name="Hope R."/>
            <person name="Hossain A."/>
            <person name="Karabika E."/>
            <person name="Karaffa L."/>
            <person name="Karanyi Z."/>
            <person name="Krasevec N."/>
            <person name="Kuo A."/>
            <person name="Kusch H."/>
            <person name="LaButti K."/>
            <person name="Lagendijk E.L."/>
            <person name="Lapidus A."/>
            <person name="Levasseur A."/>
            <person name="Lindquist E."/>
            <person name="Lipzen A."/>
            <person name="Logrieco A.F."/>
            <person name="MacCabe A."/>
            <person name="Maekelae M.R."/>
            <person name="Malavazi I."/>
            <person name="Melin P."/>
            <person name="Meyer V."/>
            <person name="Mielnichuk N."/>
            <person name="Miskei M."/>
            <person name="Molnar A.P."/>
            <person name="Mule G."/>
            <person name="Ngan C.Y."/>
            <person name="Orejas M."/>
            <person name="Orosz E."/>
            <person name="Ouedraogo J.P."/>
            <person name="Overkamp K.M."/>
            <person name="Park H.-S."/>
            <person name="Perrone G."/>
            <person name="Piumi F."/>
            <person name="Punt P.J."/>
            <person name="Ram A.F."/>
            <person name="Ramon A."/>
            <person name="Rauscher S."/>
            <person name="Record E."/>
            <person name="Riano-Pachon D.M."/>
            <person name="Robert V."/>
            <person name="Roehrig J."/>
            <person name="Ruller R."/>
            <person name="Salamov A."/>
            <person name="Salih N.S."/>
            <person name="Samson R.A."/>
            <person name="Sandor E."/>
            <person name="Sanguinetti M."/>
            <person name="Schuetze T."/>
            <person name="Sepcic K."/>
            <person name="Shelest E."/>
            <person name="Sherlock G."/>
            <person name="Sophianopoulou V."/>
            <person name="Squina F.M."/>
            <person name="Sun H."/>
            <person name="Susca A."/>
            <person name="Todd R.B."/>
            <person name="Tsang A."/>
            <person name="Unkles S.E."/>
            <person name="van de Wiele N."/>
            <person name="van Rossen-Uffink D."/>
            <person name="Oliveira J.V."/>
            <person name="Vesth T.C."/>
            <person name="Visser J."/>
            <person name="Yu J.-H."/>
            <person name="Zhou M."/>
            <person name="Andersen M.R."/>
            <person name="Archer D.B."/>
            <person name="Baker S.E."/>
            <person name="Benoit I."/>
            <person name="Brakhage A.A."/>
            <person name="Braus G.H."/>
            <person name="Fischer R."/>
            <person name="Frisvad J.C."/>
            <person name="Goldman G.H."/>
            <person name="Houbraken J."/>
            <person name="Oakley B."/>
            <person name="Pocsi I."/>
            <person name="Scazzocchio C."/>
            <person name="Seiboth B."/>
            <person name="vanKuyk P.A."/>
            <person name="Wortman J."/>
            <person name="Dyer P.S."/>
            <person name="Grigoriev I.V."/>
        </authorList>
    </citation>
    <scope>NUCLEOTIDE SEQUENCE [LARGE SCALE GENOMIC DNA]</scope>
    <source>
        <strain evidence="10">CBS 506.65</strain>
    </source>
</reference>
<dbReference type="InterPro" id="IPR011701">
    <property type="entry name" value="MFS"/>
</dbReference>
<proteinExistence type="inferred from homology"/>
<feature type="transmembrane region" description="Helical" evidence="7">
    <location>
        <begin position="131"/>
        <end position="156"/>
    </location>
</feature>
<evidence type="ECO:0000256" key="3">
    <source>
        <dbReference type="ARBA" id="ARBA00022692"/>
    </source>
</evidence>
<comment type="subcellular location">
    <subcellularLocation>
        <location evidence="1">Membrane</location>
        <topology evidence="1">Multi-pass membrane protein</topology>
    </subcellularLocation>
</comment>
<feature type="transmembrane region" description="Helical" evidence="7">
    <location>
        <begin position="303"/>
        <end position="321"/>
    </location>
</feature>
<keyword evidence="4 7" id="KW-1133">Transmembrane helix</keyword>
<dbReference type="InterPro" id="IPR036259">
    <property type="entry name" value="MFS_trans_sf"/>
</dbReference>
<sequence length="482" mass="52889">MGEASNPALSADSTEPVGSCELYSDAATKKRVLRKIDLVILPLLCFVFFFQYLDKQSLAFAAVEGLETDLHLVGTEYSWTSAMFYVGQLVSEFPFIYLMSRLRLSKFVGVTIVIWGGICMCLAAPKTYGQFLAVRFLLGVSEGAVSPAFITITSIWYKKSEHPLRIGCWITCNGLASLLGSLLMYGIGQSHSLTMAPWRVMFIICGAMTSFIGLVFFFAMPDNPETAWFLTPEERIAAAQRLAEEHDGGDKTNFSLEQLKESLGDFNSYAAFLFGILVTAPAPVLTFATLMIERLGYSSAQTLIYNCPSGAVQIVAIWAGVLGCRFFPQRRCLVVIGLILIPIVGCILLVALPFHGWGIIVGAWLGGTGSSIFTITMSLNASNVKGNTKKSIVNTLYFIGYCTGGIAFPQLWSSKDAPRYTNGLICSLVAWGLFIVLMLTYWSIASMRNKERTRLAVEGYVSPYEAGADVTDFNDKSFMYTT</sequence>
<name>A0A1L9S4U0_9EURO</name>
<dbReference type="SUPFAM" id="SSF103473">
    <property type="entry name" value="MFS general substrate transporter"/>
    <property type="match status" value="1"/>
</dbReference>
<dbReference type="VEuPathDB" id="FungiDB:ASPZODRAFT_77557"/>
<dbReference type="GeneID" id="34616648"/>
<evidence type="ECO:0000313" key="9">
    <source>
        <dbReference type="EMBL" id="OJJ42166.1"/>
    </source>
</evidence>
<feature type="transmembrane region" description="Helical" evidence="7">
    <location>
        <begin position="357"/>
        <end position="379"/>
    </location>
</feature>
<evidence type="ECO:0000256" key="7">
    <source>
        <dbReference type="SAM" id="Phobius"/>
    </source>
</evidence>
<dbReference type="Proteomes" id="UP000184188">
    <property type="component" value="Unassembled WGS sequence"/>
</dbReference>
<dbReference type="AlphaFoldDB" id="A0A1L9S4U0"/>
<keyword evidence="5 7" id="KW-0472">Membrane</keyword>
<dbReference type="Pfam" id="PF07690">
    <property type="entry name" value="MFS_1"/>
    <property type="match status" value="1"/>
</dbReference>
<evidence type="ECO:0000256" key="6">
    <source>
        <dbReference type="ARBA" id="ARBA00037968"/>
    </source>
</evidence>
<dbReference type="GO" id="GO:0022857">
    <property type="term" value="F:transmembrane transporter activity"/>
    <property type="evidence" value="ECO:0007669"/>
    <property type="project" value="InterPro"/>
</dbReference>
<dbReference type="PROSITE" id="PS50850">
    <property type="entry name" value="MFS"/>
    <property type="match status" value="1"/>
</dbReference>
<feature type="transmembrane region" description="Helical" evidence="7">
    <location>
        <begin position="168"/>
        <end position="188"/>
    </location>
</feature>
<dbReference type="OrthoDB" id="6730379at2759"/>
<keyword evidence="3 7" id="KW-0812">Transmembrane</keyword>
<dbReference type="InterPro" id="IPR020846">
    <property type="entry name" value="MFS_dom"/>
</dbReference>
<feature type="transmembrane region" description="Helical" evidence="7">
    <location>
        <begin position="333"/>
        <end position="351"/>
    </location>
</feature>
<dbReference type="FunFam" id="1.20.1250.20:FF:000064">
    <property type="entry name" value="MFS allantoate transporter"/>
    <property type="match status" value="1"/>
</dbReference>
<organism evidence="9 10">
    <name type="scientific">Penicilliopsis zonata CBS 506.65</name>
    <dbReference type="NCBI Taxonomy" id="1073090"/>
    <lineage>
        <taxon>Eukaryota</taxon>
        <taxon>Fungi</taxon>
        <taxon>Dikarya</taxon>
        <taxon>Ascomycota</taxon>
        <taxon>Pezizomycotina</taxon>
        <taxon>Eurotiomycetes</taxon>
        <taxon>Eurotiomycetidae</taxon>
        <taxon>Eurotiales</taxon>
        <taxon>Aspergillaceae</taxon>
        <taxon>Penicilliopsis</taxon>
    </lineage>
</organism>
<feature type="transmembrane region" description="Helical" evidence="7">
    <location>
        <begin position="420"/>
        <end position="444"/>
    </location>
</feature>
<feature type="domain" description="Major facilitator superfamily (MFS) profile" evidence="8">
    <location>
        <begin position="40"/>
        <end position="450"/>
    </location>
</feature>
<keyword evidence="10" id="KW-1185">Reference proteome</keyword>
<dbReference type="STRING" id="1073090.A0A1L9S4U0"/>
<evidence type="ECO:0000256" key="2">
    <source>
        <dbReference type="ARBA" id="ARBA00022448"/>
    </source>
</evidence>